<dbReference type="AlphaFoldDB" id="A0A3P6P122"/>
<dbReference type="SUPFAM" id="SSF53098">
    <property type="entry name" value="Ribonuclease H-like"/>
    <property type="match status" value="1"/>
</dbReference>
<dbReference type="PANTHER" id="PTHR23044:SF61">
    <property type="entry name" value="3'-5' EXORIBONUCLEASE 1-RELATED"/>
    <property type="match status" value="1"/>
</dbReference>
<dbReference type="InterPro" id="IPR036397">
    <property type="entry name" value="RNaseH_sf"/>
</dbReference>
<dbReference type="EMBL" id="UYRS01005455">
    <property type="protein sequence ID" value="VDK27137.1"/>
    <property type="molecule type" value="Genomic_DNA"/>
</dbReference>
<keyword evidence="6" id="KW-1185">Reference proteome</keyword>
<accession>A0A3P6P122</accession>
<evidence type="ECO:0000256" key="1">
    <source>
        <dbReference type="ARBA" id="ARBA00022722"/>
    </source>
</evidence>
<proteinExistence type="predicted"/>
<feature type="domain" description="Exonuclease" evidence="4">
    <location>
        <begin position="14"/>
        <end position="149"/>
    </location>
</feature>
<gene>
    <name evidence="5" type="ORF">TASK_LOCUS3080</name>
</gene>
<evidence type="ECO:0000259" key="4">
    <source>
        <dbReference type="Pfam" id="PF00929"/>
    </source>
</evidence>
<dbReference type="GO" id="GO:0000175">
    <property type="term" value="F:3'-5'-RNA exonuclease activity"/>
    <property type="evidence" value="ECO:0007669"/>
    <property type="project" value="InterPro"/>
</dbReference>
<evidence type="ECO:0000256" key="2">
    <source>
        <dbReference type="ARBA" id="ARBA00022801"/>
    </source>
</evidence>
<dbReference type="GO" id="GO:0003676">
    <property type="term" value="F:nucleic acid binding"/>
    <property type="evidence" value="ECO:0007669"/>
    <property type="project" value="InterPro"/>
</dbReference>
<evidence type="ECO:0000313" key="6">
    <source>
        <dbReference type="Proteomes" id="UP000282613"/>
    </source>
</evidence>
<dbReference type="InterPro" id="IPR012337">
    <property type="entry name" value="RNaseH-like_sf"/>
</dbReference>
<evidence type="ECO:0000256" key="3">
    <source>
        <dbReference type="ARBA" id="ARBA00022839"/>
    </source>
</evidence>
<dbReference type="PANTHER" id="PTHR23044">
    <property type="entry name" value="3'-5' EXONUCLEASE ERI1-RELATED"/>
    <property type="match status" value="1"/>
</dbReference>
<dbReference type="InterPro" id="IPR047201">
    <property type="entry name" value="ERI-1_3'hExo-like"/>
</dbReference>
<keyword evidence="3" id="KW-0269">Exonuclease</keyword>
<dbReference type="Gene3D" id="3.30.420.10">
    <property type="entry name" value="Ribonuclease H-like superfamily/Ribonuclease H"/>
    <property type="match status" value="1"/>
</dbReference>
<dbReference type="CDD" id="cd06133">
    <property type="entry name" value="ERI-1_3'hExo_like"/>
    <property type="match status" value="1"/>
</dbReference>
<dbReference type="InterPro" id="IPR013520">
    <property type="entry name" value="Ribonucl_H"/>
</dbReference>
<sequence length="171" mass="19874">MVYLIYSVVRWYFVLDFESTCEIKPNSDTKAEIIVVQAETGQIVDEFHRYVRPTESPILSDFCKKLTGISQRTVDTSPDLKHVLKEFENWLKLKKKEFNCVFKLDSSNAAAFVTWTDWDIRTCLWNECQRKHLSLPVDLLTRIDLKAVFKVSHKICPQICLSSGVQPVKWG</sequence>
<dbReference type="Pfam" id="PF00929">
    <property type="entry name" value="RNase_T"/>
    <property type="match status" value="1"/>
</dbReference>
<dbReference type="OrthoDB" id="448399at2759"/>
<protein>
    <recommendedName>
        <fullName evidence="4">Exonuclease domain-containing protein</fullName>
    </recommendedName>
</protein>
<name>A0A3P6P122_TAEAS</name>
<organism evidence="5 6">
    <name type="scientific">Taenia asiatica</name>
    <name type="common">Asian tapeworm</name>
    <dbReference type="NCBI Taxonomy" id="60517"/>
    <lineage>
        <taxon>Eukaryota</taxon>
        <taxon>Metazoa</taxon>
        <taxon>Spiralia</taxon>
        <taxon>Lophotrochozoa</taxon>
        <taxon>Platyhelminthes</taxon>
        <taxon>Cestoda</taxon>
        <taxon>Eucestoda</taxon>
        <taxon>Cyclophyllidea</taxon>
        <taxon>Taeniidae</taxon>
        <taxon>Taenia</taxon>
    </lineage>
</organism>
<dbReference type="InterPro" id="IPR051274">
    <property type="entry name" value="3-5_Exoribonuclease"/>
</dbReference>
<reference evidence="5 6" key="1">
    <citation type="submission" date="2018-11" db="EMBL/GenBank/DDBJ databases">
        <authorList>
            <consortium name="Pathogen Informatics"/>
        </authorList>
    </citation>
    <scope>NUCLEOTIDE SEQUENCE [LARGE SCALE GENOMIC DNA]</scope>
</reference>
<keyword evidence="1" id="KW-0540">Nuclease</keyword>
<evidence type="ECO:0000313" key="5">
    <source>
        <dbReference type="EMBL" id="VDK27137.1"/>
    </source>
</evidence>
<dbReference type="Proteomes" id="UP000282613">
    <property type="component" value="Unassembled WGS sequence"/>
</dbReference>
<keyword evidence="2" id="KW-0378">Hydrolase</keyword>